<protein>
    <recommendedName>
        <fullName evidence="1">Rhodanese domain-containing protein</fullName>
    </recommendedName>
</protein>
<dbReference type="Proteomes" id="UP001445076">
    <property type="component" value="Unassembled WGS sequence"/>
</dbReference>
<reference evidence="2 3" key="1">
    <citation type="journal article" date="2024" name="BMC Genomics">
        <title>Genome assembly of redclaw crayfish (Cherax quadricarinatus) provides insights into its immune adaptation and hypoxia tolerance.</title>
        <authorList>
            <person name="Liu Z."/>
            <person name="Zheng J."/>
            <person name="Li H."/>
            <person name="Fang K."/>
            <person name="Wang S."/>
            <person name="He J."/>
            <person name="Zhou D."/>
            <person name="Weng S."/>
            <person name="Chi M."/>
            <person name="Gu Z."/>
            <person name="He J."/>
            <person name="Li F."/>
            <person name="Wang M."/>
        </authorList>
    </citation>
    <scope>NUCLEOTIDE SEQUENCE [LARGE SCALE GENOMIC DNA]</scope>
    <source>
        <strain evidence="2">ZL_2023a</strain>
    </source>
</reference>
<name>A0AAW0WPV9_CHEQU</name>
<dbReference type="PANTHER" id="PTHR44086:SF10">
    <property type="entry name" value="THIOSULFATE SULFURTRANSFERASE_RHODANESE-LIKE DOMAIN-CONTAINING PROTEIN 3"/>
    <property type="match status" value="1"/>
</dbReference>
<dbReference type="Gene3D" id="3.40.250.10">
    <property type="entry name" value="Rhodanese-like domain"/>
    <property type="match status" value="1"/>
</dbReference>
<proteinExistence type="predicted"/>
<dbReference type="EMBL" id="JARKIK010000051">
    <property type="protein sequence ID" value="KAK8734280.1"/>
    <property type="molecule type" value="Genomic_DNA"/>
</dbReference>
<accession>A0AAW0WPV9</accession>
<organism evidence="2 3">
    <name type="scientific">Cherax quadricarinatus</name>
    <name type="common">Australian red claw crayfish</name>
    <dbReference type="NCBI Taxonomy" id="27406"/>
    <lineage>
        <taxon>Eukaryota</taxon>
        <taxon>Metazoa</taxon>
        <taxon>Ecdysozoa</taxon>
        <taxon>Arthropoda</taxon>
        <taxon>Crustacea</taxon>
        <taxon>Multicrustacea</taxon>
        <taxon>Malacostraca</taxon>
        <taxon>Eumalacostraca</taxon>
        <taxon>Eucarida</taxon>
        <taxon>Decapoda</taxon>
        <taxon>Pleocyemata</taxon>
        <taxon>Astacidea</taxon>
        <taxon>Parastacoidea</taxon>
        <taxon>Parastacidae</taxon>
        <taxon>Cherax</taxon>
    </lineage>
</organism>
<feature type="domain" description="Rhodanese" evidence="1">
    <location>
        <begin position="50"/>
        <end position="152"/>
    </location>
</feature>
<comment type="caution">
    <text evidence="2">The sequence shown here is derived from an EMBL/GenBank/DDBJ whole genome shotgun (WGS) entry which is preliminary data.</text>
</comment>
<dbReference type="AlphaFoldDB" id="A0AAW0WPV9"/>
<evidence type="ECO:0000313" key="3">
    <source>
        <dbReference type="Proteomes" id="UP001445076"/>
    </source>
</evidence>
<evidence type="ECO:0000313" key="2">
    <source>
        <dbReference type="EMBL" id="KAK8734280.1"/>
    </source>
</evidence>
<dbReference type="InterPro" id="IPR036873">
    <property type="entry name" value="Rhodanese-like_dom_sf"/>
</dbReference>
<evidence type="ECO:0000259" key="1">
    <source>
        <dbReference type="PROSITE" id="PS50206"/>
    </source>
</evidence>
<gene>
    <name evidence="2" type="ORF">OTU49_006106</name>
</gene>
<dbReference type="SUPFAM" id="SSF52821">
    <property type="entry name" value="Rhodanese/Cell cycle control phosphatase"/>
    <property type="match status" value="1"/>
</dbReference>
<dbReference type="Pfam" id="PF00581">
    <property type="entry name" value="Rhodanese"/>
    <property type="match status" value="1"/>
</dbReference>
<sequence length="160" mass="18046">MNWLVQVPRAILKPGCHFYAPSLIQASRYFTTNVTLPPDIDFQELKQKVEDNKLLLIDVRTPDELILNGRIPKSKNLVLQMLGVKLLLPEEEFASQLGFDKPKLAEPIVVSCLGGIRARTAQLAMMGVGYKNVRVYVGSYEDWLEKGGPVEYPQSETQEE</sequence>
<dbReference type="InterPro" id="IPR001763">
    <property type="entry name" value="Rhodanese-like_dom"/>
</dbReference>
<dbReference type="PANTHER" id="PTHR44086">
    <property type="entry name" value="THIOSULFATE SULFURTRANSFERASE RDL2, MITOCHONDRIAL-RELATED"/>
    <property type="match status" value="1"/>
</dbReference>
<dbReference type="SMART" id="SM00450">
    <property type="entry name" value="RHOD"/>
    <property type="match status" value="1"/>
</dbReference>
<dbReference type="PROSITE" id="PS50206">
    <property type="entry name" value="RHODANESE_3"/>
    <property type="match status" value="1"/>
</dbReference>
<keyword evidence="3" id="KW-1185">Reference proteome</keyword>